<dbReference type="GO" id="GO:0019069">
    <property type="term" value="P:viral capsid assembly"/>
    <property type="evidence" value="ECO:0007669"/>
    <property type="project" value="InterPro"/>
</dbReference>
<evidence type="ECO:0000256" key="2">
    <source>
        <dbReference type="ARBA" id="ARBA00022562"/>
    </source>
</evidence>
<name>A0A0B5D6I7_9GAMA</name>
<dbReference type="Pfam" id="PF03327">
    <property type="entry name" value="Herpes_VP19C"/>
    <property type="match status" value="1"/>
</dbReference>
<dbReference type="KEGG" id="vg:65099597"/>
<dbReference type="HAMAP" id="MF_04018">
    <property type="entry name" value="HSV_TRX1"/>
    <property type="match status" value="1"/>
</dbReference>
<evidence type="ECO:0000256" key="3">
    <source>
        <dbReference type="ARBA" id="ARBA00022844"/>
    </source>
</evidence>
<dbReference type="InterPro" id="IPR004999">
    <property type="entry name" value="Herpes_1"/>
</dbReference>
<organism evidence="4 5">
    <name type="scientific">macacine gammaherpesvirus 12</name>
    <dbReference type="NCBI Taxonomy" id="2560571"/>
    <lineage>
        <taxon>Viruses</taxon>
        <taxon>Duplodnaviria</taxon>
        <taxon>Heunggongvirae</taxon>
        <taxon>Peploviricota</taxon>
        <taxon>Herviviricetes</taxon>
        <taxon>Herpesvirales</taxon>
        <taxon>Orthoherpesviridae</taxon>
        <taxon>Gammaherpesvirinae</taxon>
        <taxon>Rhadinovirus</taxon>
        <taxon>Rhadinovirus macacinegamma12</taxon>
    </lineage>
</organism>
<keyword evidence="5" id="KW-1185">Reference proteome</keyword>
<evidence type="ECO:0000256" key="1">
    <source>
        <dbReference type="ARBA" id="ARBA00022561"/>
    </source>
</evidence>
<keyword evidence="3" id="KW-0946">Virion</keyword>
<gene>
    <name evidence="4" type="primary">ORF62</name>
</gene>
<dbReference type="EMBL" id="KP265674">
    <property type="protein sequence ID" value="AJE29718.1"/>
    <property type="molecule type" value="Genomic_DNA"/>
</dbReference>
<dbReference type="GO" id="GO:0003677">
    <property type="term" value="F:DNA binding"/>
    <property type="evidence" value="ECO:0007669"/>
    <property type="project" value="InterPro"/>
</dbReference>
<protein>
    <submittedName>
        <fullName evidence="4">ORF62</fullName>
    </submittedName>
</protein>
<sequence>MKTRDSSVNKLNDSLLRLLPPTPHRLSLSRGRDFSRGVRDLLSKYVVSTTTGLEAVKDGFLSVSTQTQTYGDFLIYSQTMSSQEPQGTYLFSFKQTDTGSSIDMLLTPTSLVRLSRMDADSAPQTHRIACVWYGHESGLLDAIPNLEELLETGSLHQFLVPVGPLVQTVHSTFVTKVTSVLKGNVVAREPVVTHIGLTLPSDMFVDLDDSCPPSLRDEPLPAHSSIYVCLTYTRANNRPALGLGFFKSGKGYCEIAAQLRDFYSGVIRTKYIQLQNDLYINRLAFGVVCRLGSVPSSSHPSFQSLHFKGAALPVLKFAEFVSNPGSWQLFL</sequence>
<accession>A0A0B5D6I7</accession>
<dbReference type="GO" id="GO:0019028">
    <property type="term" value="C:viral capsid"/>
    <property type="evidence" value="ECO:0007669"/>
    <property type="project" value="UniProtKB-KW"/>
</dbReference>
<evidence type="ECO:0000313" key="5">
    <source>
        <dbReference type="Proteomes" id="UP000297089"/>
    </source>
</evidence>
<dbReference type="Proteomes" id="UP000297089">
    <property type="component" value="Segment"/>
</dbReference>
<reference evidence="4 5" key="1">
    <citation type="submission" date="2018-02" db="EMBL/GenBank/DDBJ databases">
        <title>Complete genome sequence of MneRV2, the pig-tailed macaque RV2 rhadinovirus, and evolutionary relationship with rhesus macaque RRV and human herpesvirus 8/KSHV.</title>
        <authorList>
            <person name="Rose T.M."/>
            <person name="Bruce A.G."/>
        </authorList>
    </citation>
    <scope>NUCLEOTIDE SEQUENCE [LARGE SCALE GENOMIC DNA]</scope>
    <source>
        <strain evidence="4 5">J97167</strain>
    </source>
</reference>
<evidence type="ECO:0000313" key="4">
    <source>
        <dbReference type="EMBL" id="AJE29718.1"/>
    </source>
</evidence>
<keyword evidence="1" id="KW-0167">Capsid protein</keyword>
<keyword evidence="2" id="KW-1048">Host nucleus</keyword>
<proteinExistence type="inferred from homology"/>